<name>A0ABT6YV73_9BACT</name>
<dbReference type="EMBL" id="JASHID010000022">
    <property type="protein sequence ID" value="MDI9866998.1"/>
    <property type="molecule type" value="Genomic_DNA"/>
</dbReference>
<protein>
    <recommendedName>
        <fullName evidence="3">Lipoprotein</fullName>
    </recommendedName>
</protein>
<sequence>MKKAQCLAQVASLAIFLNSCISPTEYNQLRASKDRMSRNLFETEQEVRLLSGKTSELIGRLESQSKNMNEMGSKIAFIEESYRRDSVELIIYRAKMVELRDELRACEKSNTKLVEIYEDKIKKLNLQYLYKINAYNLKLKKERSLRYNMLSKLKADYERKLLKYR</sequence>
<organism evidence="1 2">
    <name type="scientific">Flectobacillus longus</name>
    <dbReference type="NCBI Taxonomy" id="2984207"/>
    <lineage>
        <taxon>Bacteria</taxon>
        <taxon>Pseudomonadati</taxon>
        <taxon>Bacteroidota</taxon>
        <taxon>Cytophagia</taxon>
        <taxon>Cytophagales</taxon>
        <taxon>Flectobacillaceae</taxon>
        <taxon>Flectobacillus</taxon>
    </lineage>
</organism>
<proteinExistence type="predicted"/>
<accession>A0ABT6YV73</accession>
<gene>
    <name evidence="1" type="ORF">QM480_21845</name>
</gene>
<dbReference type="Proteomes" id="UP001236569">
    <property type="component" value="Unassembled WGS sequence"/>
</dbReference>
<evidence type="ECO:0008006" key="3">
    <source>
        <dbReference type="Google" id="ProtNLM"/>
    </source>
</evidence>
<evidence type="ECO:0000313" key="2">
    <source>
        <dbReference type="Proteomes" id="UP001236569"/>
    </source>
</evidence>
<evidence type="ECO:0000313" key="1">
    <source>
        <dbReference type="EMBL" id="MDI9866998.1"/>
    </source>
</evidence>
<reference evidence="1 2" key="1">
    <citation type="submission" date="2023-05" db="EMBL/GenBank/DDBJ databases">
        <title>Novel species of genus Flectobacillus isolated from stream in China.</title>
        <authorList>
            <person name="Lu H."/>
        </authorList>
    </citation>
    <scope>NUCLEOTIDE SEQUENCE [LARGE SCALE GENOMIC DNA]</scope>
    <source>
        <strain evidence="1 2">DC10W</strain>
    </source>
</reference>
<comment type="caution">
    <text evidence="1">The sequence shown here is derived from an EMBL/GenBank/DDBJ whole genome shotgun (WGS) entry which is preliminary data.</text>
</comment>
<keyword evidence="2" id="KW-1185">Reference proteome</keyword>
<dbReference type="RefSeq" id="WP_283371711.1">
    <property type="nucleotide sequence ID" value="NZ_JASHID010000022.1"/>
</dbReference>